<evidence type="ECO:0000313" key="2">
    <source>
        <dbReference type="Proteomes" id="UP001222800"/>
    </source>
</evidence>
<keyword evidence="2" id="KW-1185">Reference proteome</keyword>
<dbReference type="RefSeq" id="WP_277731753.1">
    <property type="nucleotide sequence ID" value="NZ_CP120733.1"/>
</dbReference>
<sequence>MIEITFENKEGARTVKSKSVEEILTLMADFGYVKDISDSINQKDIMVFDCKLDKSVFKFEFLEEEEYEQYDVDQEEYLQVLFEDIKMYLKEICDDVADDLQEEYKYEDIKCKYEIYDLDESFTDVKFVICISFKNIETAKLVDLARIVSKRQLKGSSKYFN</sequence>
<gene>
    <name evidence="1" type="ORF">P4S50_15595</name>
</gene>
<organism evidence="1 2">
    <name type="scientific">Tepidibacter hydrothermalis</name>
    <dbReference type="NCBI Taxonomy" id="3036126"/>
    <lineage>
        <taxon>Bacteria</taxon>
        <taxon>Bacillati</taxon>
        <taxon>Bacillota</taxon>
        <taxon>Clostridia</taxon>
        <taxon>Peptostreptococcales</taxon>
        <taxon>Peptostreptococcaceae</taxon>
        <taxon>Tepidibacter</taxon>
    </lineage>
</organism>
<accession>A0ABY8EA58</accession>
<evidence type="ECO:0000313" key="1">
    <source>
        <dbReference type="EMBL" id="WFD09802.1"/>
    </source>
</evidence>
<name>A0ABY8EA58_9FIRM</name>
<proteinExistence type="predicted"/>
<dbReference type="Proteomes" id="UP001222800">
    <property type="component" value="Chromosome"/>
</dbReference>
<reference evidence="1 2" key="1">
    <citation type="submission" date="2023-03" db="EMBL/GenBank/DDBJ databases">
        <title>Complete genome sequence of Tepidibacter sp. SWIR-1, isolated from a deep-sea hydrothermal vent.</title>
        <authorList>
            <person name="Li X."/>
        </authorList>
    </citation>
    <scope>NUCLEOTIDE SEQUENCE [LARGE SCALE GENOMIC DNA]</scope>
    <source>
        <strain evidence="1 2">SWIR-1</strain>
    </source>
</reference>
<dbReference type="EMBL" id="CP120733">
    <property type="protein sequence ID" value="WFD09802.1"/>
    <property type="molecule type" value="Genomic_DNA"/>
</dbReference>
<protein>
    <submittedName>
        <fullName evidence="1">Uncharacterized protein</fullName>
    </submittedName>
</protein>